<reference evidence="1 2" key="1">
    <citation type="submission" date="2010-05" db="EMBL/GenBank/DDBJ databases">
        <title>The Genome Sequence of Thecamonas trahens ATCC 50062.</title>
        <authorList>
            <consortium name="The Broad Institute Genome Sequencing Platform"/>
            <person name="Russ C."/>
            <person name="Cuomo C."/>
            <person name="Shea T."/>
            <person name="Young S.K."/>
            <person name="Zeng Q."/>
            <person name="Koehrsen M."/>
            <person name="Haas B."/>
            <person name="Borodovsky M."/>
            <person name="Guigo R."/>
            <person name="Alvarado L."/>
            <person name="Berlin A."/>
            <person name="Bochicchio J."/>
            <person name="Borenstein D."/>
            <person name="Chapman S."/>
            <person name="Chen Z."/>
            <person name="Freedman E."/>
            <person name="Gellesch M."/>
            <person name="Goldberg J."/>
            <person name="Griggs A."/>
            <person name="Gujja S."/>
            <person name="Heilman E."/>
            <person name="Heiman D."/>
            <person name="Hepburn T."/>
            <person name="Howarth C."/>
            <person name="Jen D."/>
            <person name="Larson L."/>
            <person name="Mehta T."/>
            <person name="Park D."/>
            <person name="Pearson M."/>
            <person name="Roberts A."/>
            <person name="Saif S."/>
            <person name="Shenoy N."/>
            <person name="Sisk P."/>
            <person name="Stolte C."/>
            <person name="Sykes S."/>
            <person name="Thomson T."/>
            <person name="Walk T."/>
            <person name="White J."/>
            <person name="Yandava C."/>
            <person name="Burger G."/>
            <person name="Gray M.W."/>
            <person name="Holland P.W.H."/>
            <person name="King N."/>
            <person name="Lang F.B.F."/>
            <person name="Roger A.J."/>
            <person name="Ruiz-Trillo I."/>
            <person name="Lander E."/>
            <person name="Nusbaum C."/>
        </authorList>
    </citation>
    <scope>NUCLEOTIDE SEQUENCE [LARGE SCALE GENOMIC DNA]</scope>
    <source>
        <strain evidence="1 2">ATCC 50062</strain>
    </source>
</reference>
<dbReference type="RefSeq" id="XP_013752776.1">
    <property type="nucleotide sequence ID" value="XM_013897322.1"/>
</dbReference>
<dbReference type="EMBL" id="GL349507">
    <property type="protein sequence ID" value="KNC55850.1"/>
    <property type="molecule type" value="Genomic_DNA"/>
</dbReference>
<keyword evidence="2" id="KW-1185">Reference proteome</keyword>
<gene>
    <name evidence="1" type="ORF">AMSG_11294</name>
</gene>
<dbReference type="Proteomes" id="UP000054408">
    <property type="component" value="Unassembled WGS sequence"/>
</dbReference>
<organism evidence="1 2">
    <name type="scientific">Thecamonas trahens ATCC 50062</name>
    <dbReference type="NCBI Taxonomy" id="461836"/>
    <lineage>
        <taxon>Eukaryota</taxon>
        <taxon>Apusozoa</taxon>
        <taxon>Apusomonadida</taxon>
        <taxon>Apusomonadidae</taxon>
        <taxon>Thecamonas</taxon>
    </lineage>
</organism>
<sequence>MSSPPPPSTGASLAQVEAAVAAVAGELGSSSARLAASLASSVEAMAGMSAAMDSMLADALAVRADLRPPLSPTSLPVLAVRLAHTGSALPLPPLAVTVVGRAPSAAGRAPLVTTAADDGSVEIILAPATDPDVESVPVMLDDGVVLAPGKDVVIARPLNIVGGPGQCNVEVVVSWRSPGTGKPQSKAICVGMYLWSQAATIVAGAATVPNTAVEVGVVAAAPLRTLLRIAPLDGLAGSYRAEWEGADELAAVCAQL</sequence>
<name>A0A0L0DUA2_THETB</name>
<dbReference type="GeneID" id="25569306"/>
<evidence type="ECO:0000313" key="2">
    <source>
        <dbReference type="Proteomes" id="UP000054408"/>
    </source>
</evidence>
<evidence type="ECO:0000313" key="1">
    <source>
        <dbReference type="EMBL" id="KNC55850.1"/>
    </source>
</evidence>
<dbReference type="AlphaFoldDB" id="A0A0L0DUA2"/>
<proteinExistence type="predicted"/>
<accession>A0A0L0DUA2</accession>
<protein>
    <submittedName>
        <fullName evidence="1">Uncharacterized protein</fullName>
    </submittedName>
</protein>